<dbReference type="SMART" id="SM00091">
    <property type="entry name" value="PAS"/>
    <property type="match status" value="2"/>
</dbReference>
<reference evidence="2 3" key="1">
    <citation type="journal article" date="2016" name="Nat. Commun.">
        <title>Thousands of microbial genomes shed light on interconnected biogeochemical processes in an aquifer system.</title>
        <authorList>
            <person name="Anantharaman K."/>
            <person name="Brown C.T."/>
            <person name="Hug L.A."/>
            <person name="Sharon I."/>
            <person name="Castelle C.J."/>
            <person name="Probst A.J."/>
            <person name="Thomas B.C."/>
            <person name="Singh A."/>
            <person name="Wilkins M.J."/>
            <person name="Karaoz U."/>
            <person name="Brodie E.L."/>
            <person name="Williams K.H."/>
            <person name="Hubbard S.S."/>
            <person name="Banfield J.F."/>
        </authorList>
    </citation>
    <scope>NUCLEOTIDE SEQUENCE [LARGE SCALE GENOMIC DNA]</scope>
</reference>
<dbReference type="InterPro" id="IPR000014">
    <property type="entry name" value="PAS"/>
</dbReference>
<dbReference type="InterPro" id="IPR013656">
    <property type="entry name" value="PAS_4"/>
</dbReference>
<dbReference type="Pfam" id="PF08448">
    <property type="entry name" value="PAS_4"/>
    <property type="match status" value="1"/>
</dbReference>
<dbReference type="Gene3D" id="3.30.450.20">
    <property type="entry name" value="PAS domain"/>
    <property type="match status" value="2"/>
</dbReference>
<dbReference type="Pfam" id="PF13426">
    <property type="entry name" value="PAS_9"/>
    <property type="match status" value="1"/>
</dbReference>
<name>A0A1F7Z0C2_9BACT</name>
<dbReference type="SUPFAM" id="SSF55785">
    <property type="entry name" value="PYP-like sensor domain (PAS domain)"/>
    <property type="match status" value="2"/>
</dbReference>
<dbReference type="AlphaFoldDB" id="A0A1F7Z0C2"/>
<dbReference type="EMBL" id="MGGR01000030">
    <property type="protein sequence ID" value="OGM32539.1"/>
    <property type="molecule type" value="Genomic_DNA"/>
</dbReference>
<dbReference type="NCBIfam" id="TIGR00229">
    <property type="entry name" value="sensory_box"/>
    <property type="match status" value="2"/>
</dbReference>
<comment type="caution">
    <text evidence="2">The sequence shown here is derived from an EMBL/GenBank/DDBJ whole genome shotgun (WGS) entry which is preliminary data.</text>
</comment>
<evidence type="ECO:0000313" key="2">
    <source>
        <dbReference type="EMBL" id="OGM32539.1"/>
    </source>
</evidence>
<proteinExistence type="predicted"/>
<protein>
    <recommendedName>
        <fullName evidence="1">PAS domain-containing protein</fullName>
    </recommendedName>
</protein>
<dbReference type="PROSITE" id="PS50112">
    <property type="entry name" value="PAS"/>
    <property type="match status" value="1"/>
</dbReference>
<dbReference type="CDD" id="cd00130">
    <property type="entry name" value="PAS"/>
    <property type="match status" value="2"/>
</dbReference>
<sequence length="298" mass="33643">MDNPELIEQQLREEKDLLEAIISSMGEGLLVVGLDYKITMVNPAAEKILGFVRTEAVGQPWAEVVVAYKDGEPIPFANRTSIVVLNTGMTVITSLTENHYYKTKAGRYFPVTSVTAPIKSGGKIIGAVKVFRDATPEEESQAKVESKVKALTGYKNIFDNLMEGCQIVDFNYRYIYVNDATVKQGKTSAEELIGRTMMEKFPGIVDTPMFVRLKKCMEKRVAQNMENEFSFPDGSKGWFELRMEPVPEGVLILSLDITNRKKTENDLKAKNEDLERLNKLMIGRELKMIELKKKLKSK</sequence>
<dbReference type="InterPro" id="IPR052155">
    <property type="entry name" value="Biofilm_reg_signaling"/>
</dbReference>
<evidence type="ECO:0000313" key="3">
    <source>
        <dbReference type="Proteomes" id="UP000177169"/>
    </source>
</evidence>
<dbReference type="PANTHER" id="PTHR44757:SF2">
    <property type="entry name" value="BIOFILM ARCHITECTURE MAINTENANCE PROTEIN MBAA"/>
    <property type="match status" value="1"/>
</dbReference>
<evidence type="ECO:0000259" key="1">
    <source>
        <dbReference type="PROSITE" id="PS50112"/>
    </source>
</evidence>
<dbReference type="InterPro" id="IPR035965">
    <property type="entry name" value="PAS-like_dom_sf"/>
</dbReference>
<feature type="domain" description="PAS" evidence="1">
    <location>
        <begin position="14"/>
        <end position="59"/>
    </location>
</feature>
<dbReference type="Proteomes" id="UP000177169">
    <property type="component" value="Unassembled WGS sequence"/>
</dbReference>
<gene>
    <name evidence="2" type="ORF">A3D01_01775</name>
</gene>
<organism evidence="2 3">
    <name type="scientific">Candidatus Woesebacteria bacterium RIFCSPHIGHO2_02_FULL_39_13</name>
    <dbReference type="NCBI Taxonomy" id="1802505"/>
    <lineage>
        <taxon>Bacteria</taxon>
        <taxon>Candidatus Woeseibacteriota</taxon>
    </lineage>
</organism>
<dbReference type="STRING" id="1802505.A3D01_01775"/>
<accession>A0A1F7Z0C2</accession>
<dbReference type="PANTHER" id="PTHR44757">
    <property type="entry name" value="DIGUANYLATE CYCLASE DGCP"/>
    <property type="match status" value="1"/>
</dbReference>